<keyword evidence="1" id="KW-0812">Transmembrane</keyword>
<accession>A0ABV7RDR1</accession>
<comment type="caution">
    <text evidence="2">The sequence shown here is derived from an EMBL/GenBank/DDBJ whole genome shotgun (WGS) entry which is preliminary data.</text>
</comment>
<evidence type="ECO:0000313" key="3">
    <source>
        <dbReference type="Proteomes" id="UP001595741"/>
    </source>
</evidence>
<dbReference type="RefSeq" id="WP_386091258.1">
    <property type="nucleotide sequence ID" value="NZ_JBHRXN010000030.1"/>
</dbReference>
<reference evidence="3" key="1">
    <citation type="journal article" date="2019" name="Int. J. Syst. Evol. Microbiol.">
        <title>The Global Catalogue of Microorganisms (GCM) 10K type strain sequencing project: providing services to taxonomists for standard genome sequencing and annotation.</title>
        <authorList>
            <consortium name="The Broad Institute Genomics Platform"/>
            <consortium name="The Broad Institute Genome Sequencing Center for Infectious Disease"/>
            <person name="Wu L."/>
            <person name="Ma J."/>
        </authorList>
    </citation>
    <scope>NUCLEOTIDE SEQUENCE [LARGE SCALE GENOMIC DNA]</scope>
    <source>
        <strain evidence="3">KCTC 42742</strain>
    </source>
</reference>
<name>A0ABV7RDR1_9NEIS</name>
<gene>
    <name evidence="2" type="ORF">ACFOLG_09720</name>
</gene>
<keyword evidence="3" id="KW-1185">Reference proteome</keyword>
<feature type="transmembrane region" description="Helical" evidence="1">
    <location>
        <begin position="16"/>
        <end position="36"/>
    </location>
</feature>
<evidence type="ECO:0000313" key="2">
    <source>
        <dbReference type="EMBL" id="MFC3532466.1"/>
    </source>
</evidence>
<keyword evidence="1" id="KW-0472">Membrane</keyword>
<dbReference type="Proteomes" id="UP001595741">
    <property type="component" value="Unassembled WGS sequence"/>
</dbReference>
<sequence>MIFLGVLEDGSNWPDVVSAIASIVSVVVAFVSFKVANSAKYISRMQLRVSLFSDRAKVFRAVLDFNDWVRHKNLFLSFDKDSPDDFLISIDDARLLDEIRIEVFHLSFVFGMDLGGRVNDWMEESIRGLKRRSRKAGYVAQSEAGSSADQIDYVEFRIECERHSEILLGEMKKMLVVEEVDSAENQLSKCKKFIIQVMKK</sequence>
<keyword evidence="1" id="KW-1133">Transmembrane helix</keyword>
<dbReference type="EMBL" id="JBHRXN010000030">
    <property type="protein sequence ID" value="MFC3532466.1"/>
    <property type="molecule type" value="Genomic_DNA"/>
</dbReference>
<organism evidence="2 3">
    <name type="scientific">Vogesella facilis</name>
    <dbReference type="NCBI Taxonomy" id="1655232"/>
    <lineage>
        <taxon>Bacteria</taxon>
        <taxon>Pseudomonadati</taxon>
        <taxon>Pseudomonadota</taxon>
        <taxon>Betaproteobacteria</taxon>
        <taxon>Neisseriales</taxon>
        <taxon>Chromobacteriaceae</taxon>
        <taxon>Vogesella</taxon>
    </lineage>
</organism>
<protein>
    <submittedName>
        <fullName evidence="2">Uncharacterized protein</fullName>
    </submittedName>
</protein>
<evidence type="ECO:0000256" key="1">
    <source>
        <dbReference type="SAM" id="Phobius"/>
    </source>
</evidence>
<proteinExistence type="predicted"/>